<gene>
    <name evidence="3" type="ORF">H2509_18435</name>
</gene>
<feature type="domain" description="Bacterial transcriptional activator" evidence="2">
    <location>
        <begin position="58"/>
        <end position="196"/>
    </location>
</feature>
<reference evidence="3 4" key="1">
    <citation type="submission" date="2020-07" db="EMBL/GenBank/DDBJ databases">
        <title>Stappia sp., F7233, whole genome shotgun sequencing project.</title>
        <authorList>
            <person name="Jiang S."/>
            <person name="Liu Z.W."/>
            <person name="Du Z.J."/>
        </authorList>
    </citation>
    <scope>NUCLEOTIDE SEQUENCE [LARGE SCALE GENOMIC DNA]</scope>
    <source>
        <strain evidence="3 4">F7233</strain>
    </source>
</reference>
<sequence length="630" mass="71193">MTRELAAGLLWSESPEAQARSSLRQTLLIIRRELEAAGFDGLGSDRLSIFIDKSRIETDIDALFAELKRGEELPRRLLAEKRLQDRLFDRMEGLDESFTVWLRNRRQQIYDGLRTILEDRLSPAKANWGVVEQAAVALLNLDPTHEPACRAFIHARARAGDFAGAVRAYDDLWRVLEEEFDTQPARETQDLIVSIKLGAYSPEPEESEKPEGGFKEPEKAGRGISPSSASGNIVGDFRPAIIVEQGLHFDETSRDARLAEVFRHDLISRLVRFREWSVVDAETEVLARSPIPVYRVSISTASTSRAATFSVVIKNSRTRAYIWGRDYEVRLEDLFSMQPHLISHIAMAMRVNISAARLTQLMKVPATSLQVYDLLLQGQQLHYSWLYEETQRAEAVFEQIIELDPAFGPAYSSLAQVLNSRHIIFPGRRRLMSDLRRADELAGMAITLDPFDSRAFLCAGWTAALREDFETAEVHHRRALELNRNDPWTALSAAHGLGYYGYREEAKAVAVELNERGMLISPLHWSYYVGIMFLSGDYQAAADTFVQMDSGYVGVEAWYVAALAKLGRAEEASAACKRMEQRIAGRWVADASPTSRDIFEWLSECFPIADLRQRDELWDGLRSAGMDVPD</sequence>
<evidence type="ECO:0000313" key="4">
    <source>
        <dbReference type="Proteomes" id="UP000541109"/>
    </source>
</evidence>
<evidence type="ECO:0000259" key="2">
    <source>
        <dbReference type="SMART" id="SM01043"/>
    </source>
</evidence>
<dbReference type="InterPro" id="IPR005158">
    <property type="entry name" value="BTAD"/>
</dbReference>
<dbReference type="Proteomes" id="UP000541109">
    <property type="component" value="Unassembled WGS sequence"/>
</dbReference>
<keyword evidence="4" id="KW-1185">Reference proteome</keyword>
<dbReference type="Gene3D" id="1.25.40.10">
    <property type="entry name" value="Tetratricopeptide repeat domain"/>
    <property type="match status" value="2"/>
</dbReference>
<dbReference type="AlphaFoldDB" id="A0A839AJN1"/>
<protein>
    <recommendedName>
        <fullName evidence="2">Bacterial transcriptional activator domain-containing protein</fullName>
    </recommendedName>
</protein>
<dbReference type="SUPFAM" id="SSF48452">
    <property type="entry name" value="TPR-like"/>
    <property type="match status" value="2"/>
</dbReference>
<organism evidence="3 4">
    <name type="scientific">Stappia albiluteola</name>
    <dbReference type="NCBI Taxonomy" id="2758565"/>
    <lineage>
        <taxon>Bacteria</taxon>
        <taxon>Pseudomonadati</taxon>
        <taxon>Pseudomonadota</taxon>
        <taxon>Alphaproteobacteria</taxon>
        <taxon>Hyphomicrobiales</taxon>
        <taxon>Stappiaceae</taxon>
        <taxon>Stappia</taxon>
    </lineage>
</organism>
<dbReference type="RefSeq" id="WP_182167938.1">
    <property type="nucleotide sequence ID" value="NZ_JACFXV010000065.1"/>
</dbReference>
<feature type="compositionally biased region" description="Basic and acidic residues" evidence="1">
    <location>
        <begin position="207"/>
        <end position="221"/>
    </location>
</feature>
<name>A0A839AJN1_9HYPH</name>
<dbReference type="Pfam" id="PF03704">
    <property type="entry name" value="BTAD"/>
    <property type="match status" value="1"/>
</dbReference>
<dbReference type="EMBL" id="JACFXV010000065">
    <property type="protein sequence ID" value="MBA5779112.1"/>
    <property type="molecule type" value="Genomic_DNA"/>
</dbReference>
<evidence type="ECO:0000256" key="1">
    <source>
        <dbReference type="SAM" id="MobiDB-lite"/>
    </source>
</evidence>
<dbReference type="InterPro" id="IPR011990">
    <property type="entry name" value="TPR-like_helical_dom_sf"/>
</dbReference>
<feature type="region of interest" description="Disordered" evidence="1">
    <location>
        <begin position="201"/>
        <end position="231"/>
    </location>
</feature>
<accession>A0A839AJN1</accession>
<evidence type="ECO:0000313" key="3">
    <source>
        <dbReference type="EMBL" id="MBA5779112.1"/>
    </source>
</evidence>
<dbReference type="InterPro" id="IPR051677">
    <property type="entry name" value="AfsR-DnrI-RedD_regulator"/>
</dbReference>
<dbReference type="PANTHER" id="PTHR35807">
    <property type="entry name" value="TRANSCRIPTIONAL REGULATOR REDD-RELATED"/>
    <property type="match status" value="1"/>
</dbReference>
<proteinExistence type="predicted"/>
<comment type="caution">
    <text evidence="3">The sequence shown here is derived from an EMBL/GenBank/DDBJ whole genome shotgun (WGS) entry which is preliminary data.</text>
</comment>
<dbReference type="SMART" id="SM01043">
    <property type="entry name" value="BTAD"/>
    <property type="match status" value="1"/>
</dbReference>